<protein>
    <recommendedName>
        <fullName evidence="3">Peptidase A2 domain-containing protein</fullName>
    </recommendedName>
</protein>
<dbReference type="EMBL" id="JARBHB010000015">
    <property type="protein sequence ID" value="KAJ8867990.1"/>
    <property type="molecule type" value="Genomic_DNA"/>
</dbReference>
<accession>A0ABQ9G6A7</accession>
<name>A0ABQ9G6A7_9NEOP</name>
<dbReference type="PANTHER" id="PTHR37984:SF9">
    <property type="entry name" value="INTEGRASE CATALYTIC DOMAIN-CONTAINING PROTEIN"/>
    <property type="match status" value="1"/>
</dbReference>
<feature type="region of interest" description="Disordered" evidence="2">
    <location>
        <begin position="159"/>
        <end position="179"/>
    </location>
</feature>
<feature type="domain" description="Peptidase A2" evidence="3">
    <location>
        <begin position="247"/>
        <end position="323"/>
    </location>
</feature>
<comment type="caution">
    <text evidence="4">The sequence shown here is derived from an EMBL/GenBank/DDBJ whole genome shotgun (WGS) entry which is preliminary data.</text>
</comment>
<sequence length="519" mass="58638">MASTQFQVVPLENFLDKKSEGGQVSMLLYCIGSEADDMLDSFALTSSECTKYETVKQKFDQFFTVKGNIIYRRTKFFKQQQADSETAEASINDVFKLVETYKLQNLKDELITTVLVIGVANDALSKTIQLDHDLTLDHTEDNKVEAVEIMNTRTPRFRSKHELDHKEGNGPKHHEKGNCSKCGRAPELPWFRCPTNKSLCYKCSQVSHFSRCCKAGGLQEVKAEERQWRLHTTKSWMVEVKIQRMRVMFKIDTGADVTVIGEGQCQKLNLTVMETSRKLFGAGKQVVKVLGIALETMMYGDKQTVQEIFVVQGQEVALLDRSALTAMGIVKLNVNEAQDVERGGHAPVDTPTEWCAPMVVVPKKDGPIQIYMDYTDLNRNILHERLQLPSVKVSISLLEGVKFFTVLNASQGFWQVPLAEASALLTKFLTSFGCYFFQRLRFGINSAPEHYHRQMQNKLEVVAGVVNHTNDILVFGSTVEEHNERVKERNVNLVLLLLTSPAIKSIRAKFSNIVGKLEK</sequence>
<dbReference type="InterPro" id="IPR043128">
    <property type="entry name" value="Rev_trsase/Diguanyl_cyclase"/>
</dbReference>
<proteinExistence type="predicted"/>
<dbReference type="Pfam" id="PF00077">
    <property type="entry name" value="RVP"/>
    <property type="match status" value="1"/>
</dbReference>
<dbReference type="Proteomes" id="UP001159363">
    <property type="component" value="Chromosome 14"/>
</dbReference>
<dbReference type="Gene3D" id="2.40.70.10">
    <property type="entry name" value="Acid Proteases"/>
    <property type="match status" value="1"/>
</dbReference>
<evidence type="ECO:0000256" key="1">
    <source>
        <dbReference type="ARBA" id="ARBA00022801"/>
    </source>
</evidence>
<dbReference type="InterPro" id="IPR001995">
    <property type="entry name" value="Peptidase_A2_cat"/>
</dbReference>
<dbReference type="InterPro" id="IPR018061">
    <property type="entry name" value="Retropepsins"/>
</dbReference>
<dbReference type="InterPro" id="IPR043502">
    <property type="entry name" value="DNA/RNA_pol_sf"/>
</dbReference>
<dbReference type="SUPFAM" id="SSF56672">
    <property type="entry name" value="DNA/RNA polymerases"/>
    <property type="match status" value="1"/>
</dbReference>
<evidence type="ECO:0000259" key="3">
    <source>
        <dbReference type="PROSITE" id="PS50175"/>
    </source>
</evidence>
<keyword evidence="5" id="KW-1185">Reference proteome</keyword>
<dbReference type="Gene3D" id="3.10.10.10">
    <property type="entry name" value="HIV Type 1 Reverse Transcriptase, subunit A, domain 1"/>
    <property type="match status" value="1"/>
</dbReference>
<reference evidence="4 5" key="1">
    <citation type="submission" date="2023-02" db="EMBL/GenBank/DDBJ databases">
        <title>LHISI_Scaffold_Assembly.</title>
        <authorList>
            <person name="Stuart O.P."/>
            <person name="Cleave R."/>
            <person name="Magrath M.J.L."/>
            <person name="Mikheyev A.S."/>
        </authorList>
    </citation>
    <scope>NUCLEOTIDE SEQUENCE [LARGE SCALE GENOMIC DNA]</scope>
    <source>
        <strain evidence="4">Daus_M_001</strain>
        <tissue evidence="4">Leg muscle</tissue>
    </source>
</reference>
<dbReference type="CDD" id="cd01647">
    <property type="entry name" value="RT_LTR"/>
    <property type="match status" value="1"/>
</dbReference>
<evidence type="ECO:0000256" key="2">
    <source>
        <dbReference type="SAM" id="MobiDB-lite"/>
    </source>
</evidence>
<keyword evidence="1" id="KW-0378">Hydrolase</keyword>
<dbReference type="PANTHER" id="PTHR37984">
    <property type="entry name" value="PROTEIN CBG26694"/>
    <property type="match status" value="1"/>
</dbReference>
<organism evidence="4 5">
    <name type="scientific">Dryococelus australis</name>
    <dbReference type="NCBI Taxonomy" id="614101"/>
    <lineage>
        <taxon>Eukaryota</taxon>
        <taxon>Metazoa</taxon>
        <taxon>Ecdysozoa</taxon>
        <taxon>Arthropoda</taxon>
        <taxon>Hexapoda</taxon>
        <taxon>Insecta</taxon>
        <taxon>Pterygota</taxon>
        <taxon>Neoptera</taxon>
        <taxon>Polyneoptera</taxon>
        <taxon>Phasmatodea</taxon>
        <taxon>Verophasmatodea</taxon>
        <taxon>Anareolatae</taxon>
        <taxon>Phasmatidae</taxon>
        <taxon>Eurycanthinae</taxon>
        <taxon>Dryococelus</taxon>
    </lineage>
</organism>
<dbReference type="InterPro" id="IPR021109">
    <property type="entry name" value="Peptidase_aspartic_dom_sf"/>
</dbReference>
<dbReference type="SUPFAM" id="SSF50630">
    <property type="entry name" value="Acid proteases"/>
    <property type="match status" value="1"/>
</dbReference>
<dbReference type="InterPro" id="IPR050951">
    <property type="entry name" value="Retrovirus_Pol_polyprotein"/>
</dbReference>
<dbReference type="PROSITE" id="PS50175">
    <property type="entry name" value="ASP_PROT_RETROV"/>
    <property type="match status" value="1"/>
</dbReference>
<feature type="compositionally biased region" description="Basic and acidic residues" evidence="2">
    <location>
        <begin position="160"/>
        <end position="178"/>
    </location>
</feature>
<gene>
    <name evidence="4" type="ORF">PR048_031799</name>
</gene>
<evidence type="ECO:0000313" key="4">
    <source>
        <dbReference type="EMBL" id="KAJ8867990.1"/>
    </source>
</evidence>
<evidence type="ECO:0000313" key="5">
    <source>
        <dbReference type="Proteomes" id="UP001159363"/>
    </source>
</evidence>
<dbReference type="Gene3D" id="3.30.70.270">
    <property type="match status" value="1"/>
</dbReference>